<dbReference type="HOGENOM" id="CLU_736987_0_0_11"/>
<name>C7M2S4_ACIFD</name>
<protein>
    <submittedName>
        <fullName evidence="2">ATPase involved in chromosome partitioning</fullName>
    </submittedName>
</protein>
<dbReference type="InterPro" id="IPR027417">
    <property type="entry name" value="P-loop_NTPase"/>
</dbReference>
<dbReference type="PANTHER" id="PTHR10803">
    <property type="entry name" value="ARSENICAL PUMP-DRIVING ATPASE ARSENITE-TRANSLOCATING ATPASE"/>
    <property type="match status" value="1"/>
</dbReference>
<dbReference type="InterPro" id="IPR016300">
    <property type="entry name" value="ATPase_ArsA/GET3"/>
</dbReference>
<organism evidence="2 3">
    <name type="scientific">Acidimicrobium ferrooxidans (strain DSM 10331 / JCM 15462 / NBRC 103882 / ICP)</name>
    <dbReference type="NCBI Taxonomy" id="525909"/>
    <lineage>
        <taxon>Bacteria</taxon>
        <taxon>Bacillati</taxon>
        <taxon>Actinomycetota</taxon>
        <taxon>Acidimicrobiia</taxon>
        <taxon>Acidimicrobiales</taxon>
        <taxon>Acidimicrobiaceae</taxon>
        <taxon>Acidimicrobium</taxon>
    </lineage>
</organism>
<dbReference type="KEGG" id="afo:Afer_0350"/>
<dbReference type="InterPro" id="IPR025723">
    <property type="entry name" value="ArsA/GET3_ATPase-like"/>
</dbReference>
<sequence>MSEAVRAVTAFERLFVVGAGGVGKTTVGAGLAIATAVELDVSVLVITVDPAKRLQSALGLDHLDLRPVRVPLEGLGAKGRLEAASIDMKRTWDGIIRRWAPTDEVRDRLLASPIYEHLSSRFIGSYDYAAVEVLAEVLEGGSWDLVIVDTPPSRNALDILDAPRRLIEFFRSALLKLLTLPRRARAFSLAARPFFVVAEAVLGSAFLEDVTEFFADFATLAEPLTERSRRLEQVLVAPETGFAIVSTPLGPSTREADRLEAALLDRGLRVAVRIVNRCWPPEDFSPAAEQALGWLRSPEGIEVLGRELGDDGAAARVAAELAGLYAELEGAWAARAPEGAGSLELPLTDAALTSPEALWSLIATARIRGVTSEHE</sequence>
<dbReference type="Pfam" id="PF02374">
    <property type="entry name" value="ArsA_ATPase"/>
    <property type="match status" value="1"/>
</dbReference>
<dbReference type="PANTHER" id="PTHR10803:SF26">
    <property type="entry name" value="ANION TRANSPORTER ATPASE-RELATED"/>
    <property type="match status" value="1"/>
</dbReference>
<dbReference type="RefSeq" id="WP_015797819.1">
    <property type="nucleotide sequence ID" value="NC_013124.1"/>
</dbReference>
<dbReference type="AlphaFoldDB" id="C7M2S4"/>
<dbReference type="GO" id="GO:0005524">
    <property type="term" value="F:ATP binding"/>
    <property type="evidence" value="ECO:0007669"/>
    <property type="project" value="InterPro"/>
</dbReference>
<keyword evidence="3" id="KW-1185">Reference proteome</keyword>
<dbReference type="Proteomes" id="UP000000771">
    <property type="component" value="Chromosome"/>
</dbReference>
<reference evidence="2 3" key="1">
    <citation type="journal article" date="2009" name="Stand. Genomic Sci.">
        <title>Complete genome sequence of Acidimicrobium ferrooxidans type strain (ICP).</title>
        <authorList>
            <person name="Clum A."/>
            <person name="Nolan M."/>
            <person name="Lang E."/>
            <person name="Glavina Del Rio T."/>
            <person name="Tice H."/>
            <person name="Copeland A."/>
            <person name="Cheng J.F."/>
            <person name="Lucas S."/>
            <person name="Chen F."/>
            <person name="Bruce D."/>
            <person name="Goodwin L."/>
            <person name="Pitluck S."/>
            <person name="Ivanova N."/>
            <person name="Mavrommatis K."/>
            <person name="Mikhailova N."/>
            <person name="Pati A."/>
            <person name="Chen A."/>
            <person name="Palaniappan K."/>
            <person name="Goker M."/>
            <person name="Spring S."/>
            <person name="Land M."/>
            <person name="Hauser L."/>
            <person name="Chang Y.J."/>
            <person name="Jeffries C.C."/>
            <person name="Chain P."/>
            <person name="Bristow J."/>
            <person name="Eisen J.A."/>
            <person name="Markowitz V."/>
            <person name="Hugenholtz P."/>
            <person name="Kyrpides N.C."/>
            <person name="Klenk H.P."/>
            <person name="Lapidus A."/>
        </authorList>
    </citation>
    <scope>NUCLEOTIDE SEQUENCE [LARGE SCALE GENOMIC DNA]</scope>
    <source>
        <strain evidence="3">DSM 10331 / JCM 15462 / NBRC 103882 / ICP</strain>
    </source>
</reference>
<dbReference type="eggNOG" id="COG0003">
    <property type="taxonomic scope" value="Bacteria"/>
</dbReference>
<proteinExistence type="predicted"/>
<evidence type="ECO:0000259" key="1">
    <source>
        <dbReference type="Pfam" id="PF02374"/>
    </source>
</evidence>
<gene>
    <name evidence="2" type="ordered locus">Afer_0350</name>
</gene>
<evidence type="ECO:0000313" key="2">
    <source>
        <dbReference type="EMBL" id="ACU53318.1"/>
    </source>
</evidence>
<dbReference type="SUPFAM" id="SSF52540">
    <property type="entry name" value="P-loop containing nucleoside triphosphate hydrolases"/>
    <property type="match status" value="1"/>
</dbReference>
<accession>C7M2S4</accession>
<dbReference type="Gene3D" id="3.40.50.300">
    <property type="entry name" value="P-loop containing nucleotide triphosphate hydrolases"/>
    <property type="match status" value="1"/>
</dbReference>
<dbReference type="GO" id="GO:0016887">
    <property type="term" value="F:ATP hydrolysis activity"/>
    <property type="evidence" value="ECO:0007669"/>
    <property type="project" value="InterPro"/>
</dbReference>
<dbReference type="STRING" id="525909.Afer_0350"/>
<dbReference type="EMBL" id="CP001631">
    <property type="protein sequence ID" value="ACU53318.1"/>
    <property type="molecule type" value="Genomic_DNA"/>
</dbReference>
<feature type="domain" description="ArsA/GET3 Anion-transporting ATPase-like" evidence="1">
    <location>
        <begin position="14"/>
        <end position="283"/>
    </location>
</feature>
<evidence type="ECO:0000313" key="3">
    <source>
        <dbReference type="Proteomes" id="UP000000771"/>
    </source>
</evidence>